<evidence type="ECO:0000313" key="10">
    <source>
        <dbReference type="EMBL" id="GLY86036.1"/>
    </source>
</evidence>
<gene>
    <name evidence="10" type="ORF">Airi02_039650</name>
</gene>
<feature type="region of interest" description="Disordered" evidence="6">
    <location>
        <begin position="385"/>
        <end position="404"/>
    </location>
</feature>
<dbReference type="Gene3D" id="3.40.50.200">
    <property type="entry name" value="Peptidase S8/S53 domain"/>
    <property type="match status" value="1"/>
</dbReference>
<evidence type="ECO:0000256" key="2">
    <source>
        <dbReference type="ARBA" id="ARBA00022670"/>
    </source>
</evidence>
<dbReference type="InterPro" id="IPR050131">
    <property type="entry name" value="Peptidase_S8_subtilisin-like"/>
</dbReference>
<evidence type="ECO:0000256" key="7">
    <source>
        <dbReference type="SAM" id="Phobius"/>
    </source>
</evidence>
<accession>A0A9W6S054</accession>
<dbReference type="AlphaFoldDB" id="A0A9W6S054"/>
<evidence type="ECO:0000256" key="6">
    <source>
        <dbReference type="SAM" id="MobiDB-lite"/>
    </source>
</evidence>
<dbReference type="Proteomes" id="UP001165074">
    <property type="component" value="Unassembled WGS sequence"/>
</dbReference>
<keyword evidence="7" id="KW-1133">Transmembrane helix</keyword>
<keyword evidence="8" id="KW-0732">Signal</keyword>
<comment type="similarity">
    <text evidence="1 5">Belongs to the peptidase S8 family.</text>
</comment>
<keyword evidence="2 10" id="KW-0645">Protease</keyword>
<evidence type="ECO:0000256" key="8">
    <source>
        <dbReference type="SAM" id="SignalP"/>
    </source>
</evidence>
<dbReference type="InterPro" id="IPR036852">
    <property type="entry name" value="Peptidase_S8/S53_dom_sf"/>
</dbReference>
<dbReference type="InterPro" id="IPR000209">
    <property type="entry name" value="Peptidase_S8/S53_dom"/>
</dbReference>
<dbReference type="PROSITE" id="PS51892">
    <property type="entry name" value="SUBTILASE"/>
    <property type="match status" value="1"/>
</dbReference>
<evidence type="ECO:0000256" key="5">
    <source>
        <dbReference type="PROSITE-ProRule" id="PRU01240"/>
    </source>
</evidence>
<keyword evidence="7" id="KW-0812">Transmembrane</keyword>
<evidence type="ECO:0000313" key="11">
    <source>
        <dbReference type="Proteomes" id="UP001165074"/>
    </source>
</evidence>
<organism evidence="10 11">
    <name type="scientific">Actinoallomurus iriomotensis</name>
    <dbReference type="NCBI Taxonomy" id="478107"/>
    <lineage>
        <taxon>Bacteria</taxon>
        <taxon>Bacillati</taxon>
        <taxon>Actinomycetota</taxon>
        <taxon>Actinomycetes</taxon>
        <taxon>Streptosporangiales</taxon>
        <taxon>Thermomonosporaceae</taxon>
        <taxon>Actinoallomurus</taxon>
    </lineage>
</organism>
<dbReference type="PANTHER" id="PTHR43806:SF11">
    <property type="entry name" value="CEREVISIN-RELATED"/>
    <property type="match status" value="1"/>
</dbReference>
<evidence type="ECO:0000256" key="3">
    <source>
        <dbReference type="ARBA" id="ARBA00022801"/>
    </source>
</evidence>
<keyword evidence="3" id="KW-0378">Hydrolase</keyword>
<feature type="transmembrane region" description="Helical" evidence="7">
    <location>
        <begin position="357"/>
        <end position="380"/>
    </location>
</feature>
<feature type="chain" id="PRO_5040946279" evidence="8">
    <location>
        <begin position="25"/>
        <end position="404"/>
    </location>
</feature>
<keyword evidence="7" id="KW-0472">Membrane</keyword>
<dbReference type="GO" id="GO:0004252">
    <property type="term" value="F:serine-type endopeptidase activity"/>
    <property type="evidence" value="ECO:0007669"/>
    <property type="project" value="InterPro"/>
</dbReference>
<dbReference type="GO" id="GO:0006508">
    <property type="term" value="P:proteolysis"/>
    <property type="evidence" value="ECO:0007669"/>
    <property type="project" value="UniProtKB-KW"/>
</dbReference>
<comment type="caution">
    <text evidence="5">Lacks conserved residue(s) required for the propagation of feature annotation.</text>
</comment>
<proteinExistence type="inferred from homology"/>
<dbReference type="EMBL" id="BSTK01000005">
    <property type="protein sequence ID" value="GLY86036.1"/>
    <property type="molecule type" value="Genomic_DNA"/>
</dbReference>
<feature type="domain" description="Peptidase S8/S53" evidence="9">
    <location>
        <begin position="50"/>
        <end position="307"/>
    </location>
</feature>
<reference evidence="10" key="1">
    <citation type="submission" date="2023-03" db="EMBL/GenBank/DDBJ databases">
        <title>Actinoallomurus iriomotensis NBRC 103684.</title>
        <authorList>
            <person name="Ichikawa N."/>
            <person name="Sato H."/>
            <person name="Tonouchi N."/>
        </authorList>
    </citation>
    <scope>NUCLEOTIDE SEQUENCE</scope>
    <source>
        <strain evidence="10">NBRC 103684</strain>
    </source>
</reference>
<sequence length="404" mass="41795">MLIRRSAVLPAVMLLLGLAPPLTGESRAGTSGWASQMTQDLLAAQRISDGSSVKIALLTDGVASGVRSLKDALEKEKDLVGTPRPERRSGTLMASLIVGGAPVGSSVGIRGLAPAARILPIRVYAAAYEPGGRTWQETAHWGTILANGVRYAVDHGADVIAVDAYATGPETAELRAAITYAQTKKVVVVAAINVQKPDDPPAYPVSAPGVIGVGTVAKDGRRDGKSTSRSSSIIVSAPGTTVPSIGPDNRPWTFWGTPVALTFTTAAVAMVRSKYPQLTPAQVGQALSASARRPKGKGRYDTDLGFGYLNPVGALDEAHRLTEQTAPAMTAKSSVPDKARLGDRPGTIRAVPYDAPVIGGFGGLALAGLVALGFAVRLALRKRPVPHPAPAEPADTTEPDTATS</sequence>
<dbReference type="SUPFAM" id="SSF52743">
    <property type="entry name" value="Subtilisin-like"/>
    <property type="match status" value="1"/>
</dbReference>
<keyword evidence="11" id="KW-1185">Reference proteome</keyword>
<feature type="signal peptide" evidence="8">
    <location>
        <begin position="1"/>
        <end position="24"/>
    </location>
</feature>
<evidence type="ECO:0000259" key="9">
    <source>
        <dbReference type="Pfam" id="PF00082"/>
    </source>
</evidence>
<dbReference type="PANTHER" id="PTHR43806">
    <property type="entry name" value="PEPTIDASE S8"/>
    <property type="match status" value="1"/>
</dbReference>
<dbReference type="Pfam" id="PF00082">
    <property type="entry name" value="Peptidase_S8"/>
    <property type="match status" value="1"/>
</dbReference>
<feature type="compositionally biased region" description="Low complexity" evidence="6">
    <location>
        <begin position="392"/>
        <end position="404"/>
    </location>
</feature>
<evidence type="ECO:0000256" key="1">
    <source>
        <dbReference type="ARBA" id="ARBA00011073"/>
    </source>
</evidence>
<evidence type="ECO:0000256" key="4">
    <source>
        <dbReference type="ARBA" id="ARBA00022825"/>
    </source>
</evidence>
<name>A0A9W6S054_9ACTN</name>
<comment type="caution">
    <text evidence="10">The sequence shown here is derived from an EMBL/GenBank/DDBJ whole genome shotgun (WGS) entry which is preliminary data.</text>
</comment>
<protein>
    <submittedName>
        <fullName evidence="10">Type VII secretion-associated serine protease</fullName>
    </submittedName>
</protein>
<keyword evidence="4" id="KW-0720">Serine protease</keyword>